<evidence type="ECO:0000256" key="5">
    <source>
        <dbReference type="ARBA" id="ARBA00022723"/>
    </source>
</evidence>
<evidence type="ECO:0000313" key="14">
    <source>
        <dbReference type="Proteomes" id="UP000288805"/>
    </source>
</evidence>
<dbReference type="PROSITE" id="PS00086">
    <property type="entry name" value="CYTOCHROME_P450"/>
    <property type="match status" value="1"/>
</dbReference>
<evidence type="ECO:0000313" key="13">
    <source>
        <dbReference type="EMBL" id="RVW74964.1"/>
    </source>
</evidence>
<dbReference type="Gene3D" id="1.10.630.10">
    <property type="entry name" value="Cytochrome P450"/>
    <property type="match status" value="2"/>
</dbReference>
<proteinExistence type="inferred from homology"/>
<keyword evidence="9 12" id="KW-0503">Monooxygenase</keyword>
<evidence type="ECO:0000256" key="12">
    <source>
        <dbReference type="RuleBase" id="RU000461"/>
    </source>
</evidence>
<keyword evidence="7 12" id="KW-0560">Oxidoreductase</keyword>
<dbReference type="PANTHER" id="PTHR24282:SF196">
    <property type="entry name" value="CYTOCHROME P450 714C2"/>
    <property type="match status" value="1"/>
</dbReference>
<comment type="similarity">
    <text evidence="2 12">Belongs to the cytochrome P450 family.</text>
</comment>
<dbReference type="GO" id="GO:0020037">
    <property type="term" value="F:heme binding"/>
    <property type="evidence" value="ECO:0007669"/>
    <property type="project" value="InterPro"/>
</dbReference>
<dbReference type="InterPro" id="IPR050665">
    <property type="entry name" value="Cytochrome_P450_Monooxygen"/>
</dbReference>
<dbReference type="PRINTS" id="PR00463">
    <property type="entry name" value="EP450I"/>
</dbReference>
<keyword evidence="10" id="KW-0472">Membrane</keyword>
<evidence type="ECO:0000256" key="9">
    <source>
        <dbReference type="ARBA" id="ARBA00023033"/>
    </source>
</evidence>
<keyword evidence="6" id="KW-1133">Transmembrane helix</keyword>
<comment type="caution">
    <text evidence="13">The sequence shown here is derived from an EMBL/GenBank/DDBJ whole genome shotgun (WGS) entry which is preliminary data.</text>
</comment>
<evidence type="ECO:0000256" key="2">
    <source>
        <dbReference type="ARBA" id="ARBA00010617"/>
    </source>
</evidence>
<dbReference type="InterPro" id="IPR036396">
    <property type="entry name" value="Cyt_P450_sf"/>
</dbReference>
<evidence type="ECO:0000256" key="3">
    <source>
        <dbReference type="ARBA" id="ARBA00022617"/>
    </source>
</evidence>
<evidence type="ECO:0000256" key="6">
    <source>
        <dbReference type="ARBA" id="ARBA00022989"/>
    </source>
</evidence>
<evidence type="ECO:0000256" key="8">
    <source>
        <dbReference type="ARBA" id="ARBA00023004"/>
    </source>
</evidence>
<dbReference type="EMBL" id="QGNW01000360">
    <property type="protein sequence ID" value="RVW74964.1"/>
    <property type="molecule type" value="Genomic_DNA"/>
</dbReference>
<feature type="binding site" description="axial binding residue" evidence="11">
    <location>
        <position position="145"/>
    </location>
    <ligand>
        <name>heme</name>
        <dbReference type="ChEBI" id="CHEBI:30413"/>
    </ligand>
    <ligandPart>
        <name>Fe</name>
        <dbReference type="ChEBI" id="CHEBI:18248"/>
    </ligandPart>
</feature>
<evidence type="ECO:0000256" key="1">
    <source>
        <dbReference type="ARBA" id="ARBA00004167"/>
    </source>
</evidence>
<dbReference type="InterPro" id="IPR017972">
    <property type="entry name" value="Cyt_P450_CS"/>
</dbReference>
<comment type="subcellular location">
    <subcellularLocation>
        <location evidence="1">Membrane</location>
        <topology evidence="1">Single-pass membrane protein</topology>
    </subcellularLocation>
</comment>
<dbReference type="AlphaFoldDB" id="A0A438GRX1"/>
<dbReference type="InterPro" id="IPR001128">
    <property type="entry name" value="Cyt_P450"/>
</dbReference>
<keyword evidence="3 11" id="KW-0349">Heme</keyword>
<dbReference type="GO" id="GO:0016705">
    <property type="term" value="F:oxidoreductase activity, acting on paired donors, with incorporation or reduction of molecular oxygen"/>
    <property type="evidence" value="ECO:0007669"/>
    <property type="project" value="InterPro"/>
</dbReference>
<dbReference type="Proteomes" id="UP000288805">
    <property type="component" value="Unassembled WGS sequence"/>
</dbReference>
<dbReference type="PRINTS" id="PR00385">
    <property type="entry name" value="P450"/>
</dbReference>
<sequence>MIEEQCGDIPSVGFENSCSIFSQHKDKAKVAFMHTKSKFWCEVVFGDVIDSYGMVLEKYKKTRKQYMNGMLSQHFGKTNADMILKMKQLMMVIHESLRLYPPVQVVSREAITDTKFGGIHVPKWGEGACKLPHLYMPFGVGPRVCLGQNLAMVELKILISLMLSNFSFSLSPNYKHSAAFGVVIEPEHGVNLLINKW</sequence>
<comment type="cofactor">
    <cofactor evidence="11">
        <name>heme</name>
        <dbReference type="ChEBI" id="CHEBI:30413"/>
    </cofactor>
</comment>
<gene>
    <name evidence="13" type="primary">CYP714A1_0</name>
    <name evidence="13" type="ORF">CK203_049903</name>
</gene>
<accession>A0A438GRX1</accession>
<reference evidence="13 14" key="1">
    <citation type="journal article" date="2018" name="PLoS Genet.">
        <title>Population sequencing reveals clonal diversity and ancestral inbreeding in the grapevine cultivar Chardonnay.</title>
        <authorList>
            <person name="Roach M.J."/>
            <person name="Johnson D.L."/>
            <person name="Bohlmann J."/>
            <person name="van Vuuren H.J."/>
            <person name="Jones S.J."/>
            <person name="Pretorius I.S."/>
            <person name="Schmidt S.A."/>
            <person name="Borneman A.R."/>
        </authorList>
    </citation>
    <scope>NUCLEOTIDE SEQUENCE [LARGE SCALE GENOMIC DNA]</scope>
    <source>
        <strain evidence="14">cv. Chardonnay</strain>
        <tissue evidence="13">Leaf</tissue>
    </source>
</reference>
<evidence type="ECO:0000256" key="11">
    <source>
        <dbReference type="PIRSR" id="PIRSR602401-1"/>
    </source>
</evidence>
<keyword evidence="4" id="KW-0812">Transmembrane</keyword>
<evidence type="ECO:0000256" key="7">
    <source>
        <dbReference type="ARBA" id="ARBA00023002"/>
    </source>
</evidence>
<keyword evidence="5 11" id="KW-0479">Metal-binding</keyword>
<dbReference type="GO" id="GO:0005506">
    <property type="term" value="F:iron ion binding"/>
    <property type="evidence" value="ECO:0007669"/>
    <property type="project" value="InterPro"/>
</dbReference>
<name>A0A438GRX1_VITVI</name>
<evidence type="ECO:0000256" key="4">
    <source>
        <dbReference type="ARBA" id="ARBA00022692"/>
    </source>
</evidence>
<dbReference type="Pfam" id="PF00067">
    <property type="entry name" value="p450"/>
    <property type="match status" value="2"/>
</dbReference>
<dbReference type="InterPro" id="IPR002401">
    <property type="entry name" value="Cyt_P450_E_grp-I"/>
</dbReference>
<protein>
    <submittedName>
        <fullName evidence="13">Cytochrome P450 714A1</fullName>
    </submittedName>
</protein>
<dbReference type="GO" id="GO:0004497">
    <property type="term" value="F:monooxygenase activity"/>
    <property type="evidence" value="ECO:0007669"/>
    <property type="project" value="UniProtKB-KW"/>
</dbReference>
<evidence type="ECO:0000256" key="10">
    <source>
        <dbReference type="ARBA" id="ARBA00023136"/>
    </source>
</evidence>
<dbReference type="PANTHER" id="PTHR24282">
    <property type="entry name" value="CYTOCHROME P450 FAMILY MEMBER"/>
    <property type="match status" value="1"/>
</dbReference>
<dbReference type="SUPFAM" id="SSF48264">
    <property type="entry name" value="Cytochrome P450"/>
    <property type="match status" value="1"/>
</dbReference>
<keyword evidence="8 11" id="KW-0408">Iron</keyword>
<dbReference type="GO" id="GO:0016020">
    <property type="term" value="C:membrane"/>
    <property type="evidence" value="ECO:0007669"/>
    <property type="project" value="UniProtKB-SubCell"/>
</dbReference>
<organism evidence="13 14">
    <name type="scientific">Vitis vinifera</name>
    <name type="common">Grape</name>
    <dbReference type="NCBI Taxonomy" id="29760"/>
    <lineage>
        <taxon>Eukaryota</taxon>
        <taxon>Viridiplantae</taxon>
        <taxon>Streptophyta</taxon>
        <taxon>Embryophyta</taxon>
        <taxon>Tracheophyta</taxon>
        <taxon>Spermatophyta</taxon>
        <taxon>Magnoliopsida</taxon>
        <taxon>eudicotyledons</taxon>
        <taxon>Gunneridae</taxon>
        <taxon>Pentapetalae</taxon>
        <taxon>rosids</taxon>
        <taxon>Vitales</taxon>
        <taxon>Vitaceae</taxon>
        <taxon>Viteae</taxon>
        <taxon>Vitis</taxon>
    </lineage>
</organism>